<proteinExistence type="predicted"/>
<evidence type="ECO:0000313" key="3">
    <source>
        <dbReference type="Proteomes" id="UP001374579"/>
    </source>
</evidence>
<feature type="signal peptide" evidence="1">
    <location>
        <begin position="1"/>
        <end position="17"/>
    </location>
</feature>
<organism evidence="2 3">
    <name type="scientific">Littorina saxatilis</name>
    <dbReference type="NCBI Taxonomy" id="31220"/>
    <lineage>
        <taxon>Eukaryota</taxon>
        <taxon>Metazoa</taxon>
        <taxon>Spiralia</taxon>
        <taxon>Lophotrochozoa</taxon>
        <taxon>Mollusca</taxon>
        <taxon>Gastropoda</taxon>
        <taxon>Caenogastropoda</taxon>
        <taxon>Littorinimorpha</taxon>
        <taxon>Littorinoidea</taxon>
        <taxon>Littorinidae</taxon>
        <taxon>Littorina</taxon>
    </lineage>
</organism>
<dbReference type="AlphaFoldDB" id="A0AAN9B5Q3"/>
<feature type="chain" id="PRO_5042964496" evidence="1">
    <location>
        <begin position="18"/>
        <end position="222"/>
    </location>
</feature>
<gene>
    <name evidence="2" type="ORF">V1264_022822</name>
</gene>
<name>A0AAN9B5Q3_9CAEN</name>
<reference evidence="2 3" key="1">
    <citation type="submission" date="2024-02" db="EMBL/GenBank/DDBJ databases">
        <title>Chromosome-scale genome assembly of the rough periwinkle Littorina saxatilis.</title>
        <authorList>
            <person name="De Jode A."/>
            <person name="Faria R."/>
            <person name="Formenti G."/>
            <person name="Sims Y."/>
            <person name="Smith T.P."/>
            <person name="Tracey A."/>
            <person name="Wood J.M.D."/>
            <person name="Zagrodzka Z.B."/>
            <person name="Johannesson K."/>
            <person name="Butlin R.K."/>
            <person name="Leder E.H."/>
        </authorList>
    </citation>
    <scope>NUCLEOTIDE SEQUENCE [LARGE SCALE GENOMIC DNA]</scope>
    <source>
        <strain evidence="2">Snail1</strain>
        <tissue evidence="2">Muscle</tissue>
    </source>
</reference>
<protein>
    <submittedName>
        <fullName evidence="2">Uncharacterized protein</fullName>
    </submittedName>
</protein>
<evidence type="ECO:0000256" key="1">
    <source>
        <dbReference type="SAM" id="SignalP"/>
    </source>
</evidence>
<evidence type="ECO:0000313" key="2">
    <source>
        <dbReference type="EMBL" id="KAK7099765.1"/>
    </source>
</evidence>
<dbReference type="EMBL" id="JBAMIC010000011">
    <property type="protein sequence ID" value="KAK7099765.1"/>
    <property type="molecule type" value="Genomic_DNA"/>
</dbReference>
<sequence length="222" mass="23514">MFCKVIVLLLALGCSLADQNAGCLFDGTNYAKGDKIIIQPYLAELTCLGNNLYSEVTSLGGVSPKQTRDVDGQTGCLLDGTVYAKGDKIIIQPCLAELTCLGNNDYSEITSLGGQCPKQTRDVDGQTGCLFDGTVYATGDKIIIQPCLAELTCQGNNAYTEVTALGGVCPKQTRDVDGQTGCLYDGTMYAKGDKIIIQPCLAELTCEGNNNYSEITELGGQC</sequence>
<dbReference type="Proteomes" id="UP001374579">
    <property type="component" value="Unassembled WGS sequence"/>
</dbReference>
<keyword evidence="1" id="KW-0732">Signal</keyword>
<keyword evidence="3" id="KW-1185">Reference proteome</keyword>
<comment type="caution">
    <text evidence="2">The sequence shown here is derived from an EMBL/GenBank/DDBJ whole genome shotgun (WGS) entry which is preliminary data.</text>
</comment>
<accession>A0AAN9B5Q3</accession>